<dbReference type="InterPro" id="IPR014756">
    <property type="entry name" value="Ig_E-set"/>
</dbReference>
<dbReference type="PANTHER" id="PTHR36419">
    <property type="entry name" value="ARRESTIN FAMILY PROTEIN 1"/>
    <property type="match status" value="1"/>
</dbReference>
<dbReference type="PANTHER" id="PTHR36419:SF1">
    <property type="entry name" value="RHO1 GEF LOCALIZING PROTEIN 1"/>
    <property type="match status" value="1"/>
</dbReference>
<dbReference type="InterPro" id="IPR011022">
    <property type="entry name" value="Arrestin_C-like"/>
</dbReference>
<feature type="compositionally biased region" description="Basic and acidic residues" evidence="1">
    <location>
        <begin position="1004"/>
        <end position="1014"/>
    </location>
</feature>
<reference evidence="3 4" key="1">
    <citation type="submission" date="2018-11" db="EMBL/GenBank/DDBJ databases">
        <title>Genome assembly of Steccherinum ochraceum LE-BIN_3174, the white-rot fungus of the Steccherinaceae family (The Residual Polyporoid clade, Polyporales, Basidiomycota).</title>
        <authorList>
            <person name="Fedorova T.V."/>
            <person name="Glazunova O.A."/>
            <person name="Landesman E.O."/>
            <person name="Moiseenko K.V."/>
            <person name="Psurtseva N.V."/>
            <person name="Savinova O.S."/>
            <person name="Shakhova N.V."/>
            <person name="Tyazhelova T.V."/>
            <person name="Vasina D.V."/>
        </authorList>
    </citation>
    <scope>NUCLEOTIDE SEQUENCE [LARGE SCALE GENOMIC DNA]</scope>
    <source>
        <strain evidence="3 4">LE-BIN_3174</strain>
    </source>
</reference>
<feature type="compositionally biased region" description="Pro residues" evidence="1">
    <location>
        <begin position="824"/>
        <end position="840"/>
    </location>
</feature>
<dbReference type="AlphaFoldDB" id="A0A4R0RP10"/>
<dbReference type="InterPro" id="IPR014752">
    <property type="entry name" value="Arrestin-like_C"/>
</dbReference>
<evidence type="ECO:0000313" key="4">
    <source>
        <dbReference type="Proteomes" id="UP000292702"/>
    </source>
</evidence>
<gene>
    <name evidence="3" type="ORF">EIP91_000601</name>
</gene>
<feature type="region of interest" description="Disordered" evidence="1">
    <location>
        <begin position="824"/>
        <end position="844"/>
    </location>
</feature>
<organism evidence="3 4">
    <name type="scientific">Steccherinum ochraceum</name>
    <dbReference type="NCBI Taxonomy" id="92696"/>
    <lineage>
        <taxon>Eukaryota</taxon>
        <taxon>Fungi</taxon>
        <taxon>Dikarya</taxon>
        <taxon>Basidiomycota</taxon>
        <taxon>Agaricomycotina</taxon>
        <taxon>Agaricomycetes</taxon>
        <taxon>Polyporales</taxon>
        <taxon>Steccherinaceae</taxon>
        <taxon>Steccherinum</taxon>
    </lineage>
</organism>
<dbReference type="GO" id="GO:0000935">
    <property type="term" value="C:division septum"/>
    <property type="evidence" value="ECO:0007669"/>
    <property type="project" value="TreeGrafter"/>
</dbReference>
<name>A0A4R0RP10_9APHY</name>
<evidence type="ECO:0000256" key="1">
    <source>
        <dbReference type="SAM" id="MobiDB-lite"/>
    </source>
</evidence>
<dbReference type="GO" id="GO:0000917">
    <property type="term" value="P:division septum assembly"/>
    <property type="evidence" value="ECO:0007669"/>
    <property type="project" value="TreeGrafter"/>
</dbReference>
<dbReference type="SMART" id="SM01017">
    <property type="entry name" value="Arrestin_C"/>
    <property type="match status" value="1"/>
</dbReference>
<protein>
    <recommendedName>
        <fullName evidence="2">Arrestin C-terminal-like domain-containing protein</fullName>
    </recommendedName>
</protein>
<evidence type="ECO:0000259" key="2">
    <source>
        <dbReference type="SMART" id="SM01017"/>
    </source>
</evidence>
<dbReference type="Proteomes" id="UP000292702">
    <property type="component" value="Unassembled WGS sequence"/>
</dbReference>
<feature type="compositionally biased region" description="Polar residues" evidence="1">
    <location>
        <begin position="517"/>
        <end position="531"/>
    </location>
</feature>
<feature type="region of interest" description="Disordered" evidence="1">
    <location>
        <begin position="858"/>
        <end position="1014"/>
    </location>
</feature>
<feature type="compositionally biased region" description="Low complexity" evidence="1">
    <location>
        <begin position="447"/>
        <end position="463"/>
    </location>
</feature>
<feature type="region of interest" description="Disordered" evidence="1">
    <location>
        <begin position="552"/>
        <end position="647"/>
    </location>
</feature>
<feature type="region of interest" description="Disordered" evidence="1">
    <location>
        <begin position="366"/>
        <end position="406"/>
    </location>
</feature>
<evidence type="ECO:0000313" key="3">
    <source>
        <dbReference type="EMBL" id="TCD67039.1"/>
    </source>
</evidence>
<comment type="caution">
    <text evidence="3">The sequence shown here is derived from an EMBL/GenBank/DDBJ whole genome shotgun (WGS) entry which is preliminary data.</text>
</comment>
<feature type="compositionally biased region" description="Low complexity" evidence="1">
    <location>
        <begin position="578"/>
        <end position="590"/>
    </location>
</feature>
<feature type="compositionally biased region" description="Low complexity" evidence="1">
    <location>
        <begin position="939"/>
        <end position="963"/>
    </location>
</feature>
<dbReference type="Gene3D" id="2.60.40.640">
    <property type="match status" value="1"/>
</dbReference>
<feature type="compositionally biased region" description="Polar residues" evidence="1">
    <location>
        <begin position="435"/>
        <end position="444"/>
    </location>
</feature>
<dbReference type="OrthoDB" id="4001642at2759"/>
<dbReference type="EMBL" id="RWJN01000112">
    <property type="protein sequence ID" value="TCD67039.1"/>
    <property type="molecule type" value="Genomic_DNA"/>
</dbReference>
<feature type="compositionally biased region" description="Low complexity" evidence="1">
    <location>
        <begin position="859"/>
        <end position="874"/>
    </location>
</feature>
<feature type="compositionally biased region" description="Low complexity" evidence="1">
    <location>
        <begin position="494"/>
        <end position="516"/>
    </location>
</feature>
<proteinExistence type="predicted"/>
<feature type="compositionally biased region" description="Pro residues" evidence="1">
    <location>
        <begin position="993"/>
        <end position="1003"/>
    </location>
</feature>
<dbReference type="SUPFAM" id="SSF81296">
    <property type="entry name" value="E set domains"/>
    <property type="match status" value="1"/>
</dbReference>
<dbReference type="InterPro" id="IPR053060">
    <property type="entry name" value="Cytokinesis_Signaling_Reg"/>
</dbReference>
<feature type="compositionally biased region" description="Low complexity" evidence="1">
    <location>
        <begin position="631"/>
        <end position="647"/>
    </location>
</feature>
<keyword evidence="4" id="KW-1185">Reference proteome</keyword>
<dbReference type="Pfam" id="PF02752">
    <property type="entry name" value="Arrestin_C"/>
    <property type="match status" value="1"/>
</dbReference>
<feature type="compositionally biased region" description="Polar residues" evidence="1">
    <location>
        <begin position="381"/>
        <end position="406"/>
    </location>
</feature>
<sequence length="1071" mass="112411">MSQAKLTLRPPPNIDFVQGYPGIPPGPPERPQAAVKGAIEVRVGPQGVKAKWVRIELRKIETLPGGGLTNTFFDFVGQSPISLWQSGEEYSLLCSQDFPFQIRIPESIPPSIALEKGAGVKYELIATLCIKGKKGFLKRDKHNIIATSSPIIIDKHELHSTWPVYTQPEGRKLTQEGVTLTVERSHTCFGPGDRITVNAIVRSDSLSTVILRGFEFSLRETTVFRAGPHTTGKKGAPQVKVANVGEQKVPVNATLYGGTQHKAELSATVPSHHTTTTLNAARHIDITYVLIVKALMGTGKPIVIDLPVVISNWPRAVSVEAVRRIGMAPNVQSQSVQGQPAVQIGSPIAQIGQPIMPAAQVQAVSAAGQPRPSVTGPHPFSSLNERPGTANSETTTAGRFNTAPINGNVHRNTADEFGFHNSRGTNDVLQIGSSALSSSVNSRPVASDTSSTSGGHTNTTGAGLRSRPSDRGAAAPATNRLTVTNFGDDMPEEAASQAAALTAAASARAHQRQASLTTRGTPAASSRSNNGWLPAEEEKRRLYERAVADVERVQGGLGSPTPSGNADAGRAPPEEAKPAAPAAAASSSSKWMTAEEEKARLFNEAQAAAQRLHSESGLTPPGTAQGGGSSAAGALSRNTSATATTASPPLSGAALYAQAMSSVHRNASAGNSSASAPAPAKRYPTAEEEKAEMRRYHEAKAAVERNQMGMLDAGPINEAPMPSAPISYEALYGPGPGTTSPSAATHSVTTSPNGFANSPSAFSEAPSSPGPMSAFDALTEKERMRRAYEQQDAMAAAAVLRSPAQSTINNVPIYPMSAQAPAYMPSPPPSHTMPMSPPSAGPMNALSEKELLRQRYEAQDAAAAPGPAYSPPVAQMANGAGGGPTPSPPPRRGGGSLRERGLPNPRGQPTPPVAGGSSQPLSAVEEKARLRAMYEAQDSPRSQPMSTPSTPPSHYAPSPYSYSPSPPSPPHHMMSNGMNGVDVHRQNSVPLGSIPPPPPLAPRPPKEYIEETREEDARTAAKLHAMDNGAAIGDDTLSLHLTMKPFTPFTPGFDIHSPITNMERPPLPTKV</sequence>
<feature type="region of interest" description="Disordered" evidence="1">
    <location>
        <begin position="435"/>
        <end position="536"/>
    </location>
</feature>
<accession>A0A4R0RP10</accession>
<feature type="domain" description="Arrestin C-terminal-like" evidence="2">
    <location>
        <begin position="174"/>
        <end position="314"/>
    </location>
</feature>